<reference evidence="1" key="1">
    <citation type="journal article" date="2020" name="Nature">
        <title>Giant virus diversity and host interactions through global metagenomics.</title>
        <authorList>
            <person name="Schulz F."/>
            <person name="Roux S."/>
            <person name="Paez-Espino D."/>
            <person name="Jungbluth S."/>
            <person name="Walsh D.A."/>
            <person name="Denef V.J."/>
            <person name="McMahon K.D."/>
            <person name="Konstantinidis K.T."/>
            <person name="Eloe-Fadrosh E.A."/>
            <person name="Kyrpides N.C."/>
            <person name="Woyke T."/>
        </authorList>
    </citation>
    <scope>NUCLEOTIDE SEQUENCE</scope>
    <source>
        <strain evidence="1">GVMAG-M-3300027206-1</strain>
    </source>
</reference>
<dbReference type="AlphaFoldDB" id="A0A6C0JIG2"/>
<accession>A0A6C0JIG2</accession>
<name>A0A6C0JIG2_9ZZZZ</name>
<protein>
    <submittedName>
        <fullName evidence="1">Uncharacterized protein</fullName>
    </submittedName>
</protein>
<evidence type="ECO:0000313" key="1">
    <source>
        <dbReference type="EMBL" id="QHU03578.1"/>
    </source>
</evidence>
<organism evidence="1">
    <name type="scientific">viral metagenome</name>
    <dbReference type="NCBI Taxonomy" id="1070528"/>
    <lineage>
        <taxon>unclassified sequences</taxon>
        <taxon>metagenomes</taxon>
        <taxon>organismal metagenomes</taxon>
    </lineage>
</organism>
<dbReference type="EMBL" id="MN740383">
    <property type="protein sequence ID" value="QHU03578.1"/>
    <property type="molecule type" value="Genomic_DNA"/>
</dbReference>
<sequence length="66" mass="7525">MSSVQNVIDRAKKVATNTNFLDSSKRRIYATSRGAMFTKMPGGYRNYKPIAKYMNKPGTSLTKRLY</sequence>
<proteinExistence type="predicted"/>